<keyword evidence="1" id="KW-0472">Membrane</keyword>
<dbReference type="InterPro" id="IPR008972">
    <property type="entry name" value="Cupredoxin"/>
</dbReference>
<dbReference type="PANTHER" id="PTHR36507">
    <property type="entry name" value="BLL1555 PROTEIN"/>
    <property type="match status" value="1"/>
</dbReference>
<dbReference type="PANTHER" id="PTHR36507:SF1">
    <property type="entry name" value="BLL1555 PROTEIN"/>
    <property type="match status" value="1"/>
</dbReference>
<gene>
    <name evidence="2" type="ORF">A3A33_00345</name>
</gene>
<dbReference type="InterPro" id="IPR052721">
    <property type="entry name" value="ET_Amicyanin"/>
</dbReference>
<dbReference type="Gene3D" id="2.60.40.420">
    <property type="entry name" value="Cupredoxins - blue copper proteins"/>
    <property type="match status" value="1"/>
</dbReference>
<evidence type="ECO:0000313" key="2">
    <source>
        <dbReference type="EMBL" id="OGN28339.1"/>
    </source>
</evidence>
<dbReference type="EMBL" id="MGKP01000021">
    <property type="protein sequence ID" value="OGN28339.1"/>
    <property type="molecule type" value="Genomic_DNA"/>
</dbReference>
<accession>A0A1F8GV75</accession>
<sequence>MNDSLPNTHGRIWIFIILVFFGFTAAVFYFSKDNPALTGQWQESPSPSERAPRTYTVSYSNGVFSPTNLRIRSGDTVRFRDDGDQPIAVVSELPADTTGKIFGSGGDIAPGSFFSYTFNSVGTFNYFNTHQTSERGTIIVGL</sequence>
<organism evidence="2 3">
    <name type="scientific">Candidatus Yanofskybacteria bacterium RIFCSPLOWO2_01_FULL_49_25</name>
    <dbReference type="NCBI Taxonomy" id="1802701"/>
    <lineage>
        <taxon>Bacteria</taxon>
        <taxon>Candidatus Yanofskyibacteriota</taxon>
    </lineage>
</organism>
<evidence type="ECO:0000256" key="1">
    <source>
        <dbReference type="SAM" id="Phobius"/>
    </source>
</evidence>
<dbReference type="AlphaFoldDB" id="A0A1F8GV75"/>
<comment type="caution">
    <text evidence="2">The sequence shown here is derived from an EMBL/GenBank/DDBJ whole genome shotgun (WGS) entry which is preliminary data.</text>
</comment>
<keyword evidence="1" id="KW-0812">Transmembrane</keyword>
<reference evidence="2 3" key="1">
    <citation type="journal article" date="2016" name="Nat. Commun.">
        <title>Thousands of microbial genomes shed light on interconnected biogeochemical processes in an aquifer system.</title>
        <authorList>
            <person name="Anantharaman K."/>
            <person name="Brown C.T."/>
            <person name="Hug L.A."/>
            <person name="Sharon I."/>
            <person name="Castelle C.J."/>
            <person name="Probst A.J."/>
            <person name="Thomas B.C."/>
            <person name="Singh A."/>
            <person name="Wilkins M.J."/>
            <person name="Karaoz U."/>
            <person name="Brodie E.L."/>
            <person name="Williams K.H."/>
            <person name="Hubbard S.S."/>
            <person name="Banfield J.F."/>
        </authorList>
    </citation>
    <scope>NUCLEOTIDE SEQUENCE [LARGE SCALE GENOMIC DNA]</scope>
</reference>
<name>A0A1F8GV75_9BACT</name>
<proteinExistence type="predicted"/>
<evidence type="ECO:0000313" key="3">
    <source>
        <dbReference type="Proteomes" id="UP000179047"/>
    </source>
</evidence>
<dbReference type="SUPFAM" id="SSF49503">
    <property type="entry name" value="Cupredoxins"/>
    <property type="match status" value="1"/>
</dbReference>
<dbReference type="STRING" id="1802701.A3A33_00345"/>
<dbReference type="Proteomes" id="UP000179047">
    <property type="component" value="Unassembled WGS sequence"/>
</dbReference>
<evidence type="ECO:0008006" key="4">
    <source>
        <dbReference type="Google" id="ProtNLM"/>
    </source>
</evidence>
<protein>
    <recommendedName>
        <fullName evidence="4">EfeO-type cupredoxin-like domain-containing protein</fullName>
    </recommendedName>
</protein>
<feature type="transmembrane region" description="Helical" evidence="1">
    <location>
        <begin position="12"/>
        <end position="30"/>
    </location>
</feature>
<keyword evidence="1" id="KW-1133">Transmembrane helix</keyword>